<organism evidence="1 2">
    <name type="scientific">Rhabditophanes sp. KR3021</name>
    <dbReference type="NCBI Taxonomy" id="114890"/>
    <lineage>
        <taxon>Eukaryota</taxon>
        <taxon>Metazoa</taxon>
        <taxon>Ecdysozoa</taxon>
        <taxon>Nematoda</taxon>
        <taxon>Chromadorea</taxon>
        <taxon>Rhabditida</taxon>
        <taxon>Tylenchina</taxon>
        <taxon>Panagrolaimomorpha</taxon>
        <taxon>Strongyloidoidea</taxon>
        <taxon>Alloionematidae</taxon>
        <taxon>Rhabditophanes</taxon>
    </lineage>
</organism>
<reference evidence="2" key="1">
    <citation type="submission" date="2016-11" db="UniProtKB">
        <authorList>
            <consortium name="WormBaseParasite"/>
        </authorList>
    </citation>
    <scope>IDENTIFICATION</scope>
    <source>
        <strain evidence="2">KR3021</strain>
    </source>
</reference>
<evidence type="ECO:0000313" key="1">
    <source>
        <dbReference type="Proteomes" id="UP000095286"/>
    </source>
</evidence>
<accession>A0AC35UEN4</accession>
<name>A0AC35UEN4_9BILA</name>
<protein>
    <submittedName>
        <fullName evidence="2">Serpentine receptor class gamma</fullName>
    </submittedName>
</protein>
<dbReference type="WBParaSite" id="RSKR_0001070950.1">
    <property type="protein sequence ID" value="RSKR_0001070950.1"/>
    <property type="gene ID" value="RSKR_0001070950"/>
</dbReference>
<dbReference type="Proteomes" id="UP000095286">
    <property type="component" value="Unplaced"/>
</dbReference>
<proteinExistence type="predicted"/>
<evidence type="ECO:0000313" key="2">
    <source>
        <dbReference type="WBParaSite" id="RSKR_0001070950.1"/>
    </source>
</evidence>
<sequence>MSSGMDSTSIIIVSSISTVVGLIFAPIYLSTATMVYRKKAWHFHYRSAILFFLTVLFLRIEMNVLKSIFNILDVVVDEGTSKFFDDLTVFFEYARLLWDNMVRFSIASIIFERLIATFKRSNYEQIKSIPWMVLYFLISIMCSVLVICLKSSTTMNQMVYNMITCILDIPLPFLYYAIRWRNHKLAVMSNSILRTLSEKWTINENINLINRSSPFLKLLILVQVVGSIGITVGYKVFEKPTSHYVRYAILIFKDLIASIVVLLFFNETTLSRSMYVFVAKLKRKISNDVSSHQQQVVTSIKVDVRTRDINLRKNEQETYFQMMKNTW</sequence>